<proteinExistence type="inferred from homology"/>
<dbReference type="GO" id="GO:0008379">
    <property type="term" value="F:thioredoxin peroxidase activity"/>
    <property type="evidence" value="ECO:0007669"/>
    <property type="project" value="TreeGrafter"/>
</dbReference>
<dbReference type="OrthoDB" id="338622at2759"/>
<dbReference type="GO" id="GO:0005737">
    <property type="term" value="C:cytoplasm"/>
    <property type="evidence" value="ECO:0007669"/>
    <property type="project" value="TreeGrafter"/>
</dbReference>
<evidence type="ECO:0000256" key="1">
    <source>
        <dbReference type="ARBA" id="ARBA00010505"/>
    </source>
</evidence>
<dbReference type="InterPro" id="IPR050924">
    <property type="entry name" value="Peroxiredoxin_BCP/PrxQ"/>
</dbReference>
<dbReference type="CDD" id="cd03017">
    <property type="entry name" value="PRX_BCP"/>
    <property type="match status" value="1"/>
</dbReference>
<dbReference type="SUPFAM" id="SSF52833">
    <property type="entry name" value="Thioredoxin-like"/>
    <property type="match status" value="1"/>
</dbReference>
<evidence type="ECO:0000256" key="3">
    <source>
        <dbReference type="ARBA" id="ARBA00022862"/>
    </source>
</evidence>
<evidence type="ECO:0000256" key="2">
    <source>
        <dbReference type="ARBA" id="ARBA00022559"/>
    </source>
</evidence>
<dbReference type="EMBL" id="AMGV01000004">
    <property type="protein sequence ID" value="KEF58385.1"/>
    <property type="molecule type" value="Genomic_DNA"/>
</dbReference>
<protein>
    <recommendedName>
        <fullName evidence="7">Redoxin domain-containing protein</fullName>
    </recommendedName>
</protein>
<reference evidence="8 9" key="1">
    <citation type="submission" date="2013-03" db="EMBL/GenBank/DDBJ databases">
        <title>The Genome Sequence of Exophiala aquamarina CBS 119918.</title>
        <authorList>
            <consortium name="The Broad Institute Genomics Platform"/>
            <person name="Cuomo C."/>
            <person name="de Hoog S."/>
            <person name="Gorbushina A."/>
            <person name="Walker B."/>
            <person name="Young S.K."/>
            <person name="Zeng Q."/>
            <person name="Gargeya S."/>
            <person name="Fitzgerald M."/>
            <person name="Haas B."/>
            <person name="Abouelleil A."/>
            <person name="Allen A.W."/>
            <person name="Alvarado L."/>
            <person name="Arachchi H.M."/>
            <person name="Berlin A.M."/>
            <person name="Chapman S.B."/>
            <person name="Gainer-Dewar J."/>
            <person name="Goldberg J."/>
            <person name="Griggs A."/>
            <person name="Gujja S."/>
            <person name="Hansen M."/>
            <person name="Howarth C."/>
            <person name="Imamovic A."/>
            <person name="Ireland A."/>
            <person name="Larimer J."/>
            <person name="McCowan C."/>
            <person name="Murphy C."/>
            <person name="Pearson M."/>
            <person name="Poon T.W."/>
            <person name="Priest M."/>
            <person name="Roberts A."/>
            <person name="Saif S."/>
            <person name="Shea T."/>
            <person name="Sisk P."/>
            <person name="Sykes S."/>
            <person name="Wortman J."/>
            <person name="Nusbaum C."/>
            <person name="Birren B."/>
        </authorList>
    </citation>
    <scope>NUCLEOTIDE SEQUENCE [LARGE SCALE GENOMIC DNA]</scope>
    <source>
        <strain evidence="8 9">CBS 119918</strain>
    </source>
</reference>
<keyword evidence="4" id="KW-0560">Oxidoreductase</keyword>
<dbReference type="RefSeq" id="XP_013260975.1">
    <property type="nucleotide sequence ID" value="XM_013405521.1"/>
</dbReference>
<feature type="domain" description="Redoxin" evidence="7">
    <location>
        <begin position="51"/>
        <end position="201"/>
    </location>
</feature>
<accession>A0A072PSA1</accession>
<gene>
    <name evidence="8" type="ORF">A1O9_06311</name>
</gene>
<dbReference type="GO" id="GO:0045454">
    <property type="term" value="P:cell redox homeostasis"/>
    <property type="evidence" value="ECO:0007669"/>
    <property type="project" value="TreeGrafter"/>
</dbReference>
<evidence type="ECO:0000256" key="6">
    <source>
        <dbReference type="ARBA" id="ARBA00023284"/>
    </source>
</evidence>
<evidence type="ECO:0000313" key="9">
    <source>
        <dbReference type="Proteomes" id="UP000027920"/>
    </source>
</evidence>
<dbReference type="InterPro" id="IPR013740">
    <property type="entry name" value="Redoxin"/>
</dbReference>
<dbReference type="VEuPathDB" id="FungiDB:A1O9_06311"/>
<name>A0A072PSA1_9EURO</name>
<dbReference type="Gene3D" id="3.40.30.10">
    <property type="entry name" value="Glutaredoxin"/>
    <property type="match status" value="1"/>
</dbReference>
<dbReference type="PANTHER" id="PTHR42801:SF21">
    <property type="entry name" value="BCPB PROTEIN"/>
    <property type="match status" value="1"/>
</dbReference>
<comment type="caution">
    <text evidence="8">The sequence shown here is derived from an EMBL/GenBank/DDBJ whole genome shotgun (WGS) entry which is preliminary data.</text>
</comment>
<dbReference type="HOGENOM" id="CLU_102256_0_0_1"/>
<organism evidence="8 9">
    <name type="scientific">Exophiala aquamarina CBS 119918</name>
    <dbReference type="NCBI Taxonomy" id="1182545"/>
    <lineage>
        <taxon>Eukaryota</taxon>
        <taxon>Fungi</taxon>
        <taxon>Dikarya</taxon>
        <taxon>Ascomycota</taxon>
        <taxon>Pezizomycotina</taxon>
        <taxon>Eurotiomycetes</taxon>
        <taxon>Chaetothyriomycetidae</taxon>
        <taxon>Chaetothyriales</taxon>
        <taxon>Herpotrichiellaceae</taxon>
        <taxon>Exophiala</taxon>
    </lineage>
</organism>
<dbReference type="STRING" id="1182545.A0A072PSA1"/>
<evidence type="ECO:0000313" key="8">
    <source>
        <dbReference type="EMBL" id="KEF58385.1"/>
    </source>
</evidence>
<keyword evidence="9" id="KW-1185">Reference proteome</keyword>
<dbReference type="Pfam" id="PF08534">
    <property type="entry name" value="Redoxin"/>
    <property type="match status" value="1"/>
</dbReference>
<dbReference type="AlphaFoldDB" id="A0A072PSA1"/>
<keyword evidence="2" id="KW-0575">Peroxidase</keyword>
<keyword evidence="3" id="KW-0049">Antioxidant</keyword>
<dbReference type="InterPro" id="IPR036249">
    <property type="entry name" value="Thioredoxin-like_sf"/>
</dbReference>
<comment type="similarity">
    <text evidence="1">Belongs to the peroxiredoxin family. Prx5 subfamily.</text>
</comment>
<evidence type="ECO:0000256" key="4">
    <source>
        <dbReference type="ARBA" id="ARBA00023002"/>
    </source>
</evidence>
<keyword evidence="5" id="KW-1015">Disulfide bond</keyword>
<keyword evidence="6" id="KW-0676">Redox-active center</keyword>
<dbReference type="PANTHER" id="PTHR42801">
    <property type="entry name" value="THIOREDOXIN-DEPENDENT PEROXIDE REDUCTASE"/>
    <property type="match status" value="1"/>
</dbReference>
<sequence length="208" mass="23288">MAFCPLWKRKAKLPSIHAASSYIDTSFPSDLPAPEDDGLYNHLTDLEIPKSLSLPAATDPSTKVTLADLPGLTIVFVYPRTGAPNETVPDSWNAIPGARGCTPQACSFRDNLPQLTFLGVSQIYGVSTQSTSYQAEVHERLHLPYDLLSDEQLTFQQGLNLPTFEWEGTKVLRRSMIAIEKGRVLKWWYPVFPPDRGVEDVLQWLKSR</sequence>
<evidence type="ECO:0000256" key="5">
    <source>
        <dbReference type="ARBA" id="ARBA00023157"/>
    </source>
</evidence>
<evidence type="ECO:0000259" key="7">
    <source>
        <dbReference type="Pfam" id="PF08534"/>
    </source>
</evidence>
<dbReference type="Proteomes" id="UP000027920">
    <property type="component" value="Unassembled WGS sequence"/>
</dbReference>
<dbReference type="GeneID" id="25281228"/>
<dbReference type="GO" id="GO:0034599">
    <property type="term" value="P:cellular response to oxidative stress"/>
    <property type="evidence" value="ECO:0007669"/>
    <property type="project" value="TreeGrafter"/>
</dbReference>